<dbReference type="InterPro" id="IPR013320">
    <property type="entry name" value="ConA-like_dom_sf"/>
</dbReference>
<keyword evidence="8 19" id="KW-0812">Transmembrane</keyword>
<dbReference type="InterPro" id="IPR011009">
    <property type="entry name" value="Kinase-like_dom_sf"/>
</dbReference>
<dbReference type="PROSITE" id="PS00107">
    <property type="entry name" value="PROTEIN_KINASE_ATP"/>
    <property type="match status" value="1"/>
</dbReference>
<keyword evidence="10" id="KW-0430">Lectin</keyword>
<proteinExistence type="inferred from homology"/>
<dbReference type="InterPro" id="IPR000719">
    <property type="entry name" value="Prot_kinase_dom"/>
</dbReference>
<organism evidence="22 23">
    <name type="scientific">Heracleum sosnowskyi</name>
    <dbReference type="NCBI Taxonomy" id="360622"/>
    <lineage>
        <taxon>Eukaryota</taxon>
        <taxon>Viridiplantae</taxon>
        <taxon>Streptophyta</taxon>
        <taxon>Embryophyta</taxon>
        <taxon>Tracheophyta</taxon>
        <taxon>Spermatophyta</taxon>
        <taxon>Magnoliopsida</taxon>
        <taxon>eudicotyledons</taxon>
        <taxon>Gunneridae</taxon>
        <taxon>Pentapetalae</taxon>
        <taxon>asterids</taxon>
        <taxon>campanulids</taxon>
        <taxon>Apiales</taxon>
        <taxon>Apiaceae</taxon>
        <taxon>Apioideae</taxon>
        <taxon>apioid superclade</taxon>
        <taxon>Tordylieae</taxon>
        <taxon>Tordyliinae</taxon>
        <taxon>Heracleum</taxon>
    </lineage>
</organism>
<evidence type="ECO:0000256" key="15">
    <source>
        <dbReference type="ARBA" id="ARBA00023136"/>
    </source>
</evidence>
<evidence type="ECO:0000259" key="21">
    <source>
        <dbReference type="PROSITE" id="PS50011"/>
    </source>
</evidence>
<dbReference type="GO" id="GO:0002229">
    <property type="term" value="P:defense response to oomycetes"/>
    <property type="evidence" value="ECO:0007669"/>
    <property type="project" value="UniProtKB-ARBA"/>
</dbReference>
<gene>
    <name evidence="22" type="ORF">POM88_054099</name>
</gene>
<dbReference type="SUPFAM" id="SSF56112">
    <property type="entry name" value="Protein kinase-like (PK-like)"/>
    <property type="match status" value="1"/>
</dbReference>
<dbReference type="CDD" id="cd14066">
    <property type="entry name" value="STKc_IRAK"/>
    <property type="match status" value="1"/>
</dbReference>
<dbReference type="Proteomes" id="UP001237642">
    <property type="component" value="Unassembled WGS sequence"/>
</dbReference>
<dbReference type="AlphaFoldDB" id="A0AAD8GP41"/>
<evidence type="ECO:0000256" key="13">
    <source>
        <dbReference type="ARBA" id="ARBA00022840"/>
    </source>
</evidence>
<dbReference type="GO" id="GO:0005524">
    <property type="term" value="F:ATP binding"/>
    <property type="evidence" value="ECO:0007669"/>
    <property type="project" value="UniProtKB-UniRule"/>
</dbReference>
<evidence type="ECO:0000256" key="1">
    <source>
        <dbReference type="ARBA" id="ARBA00004251"/>
    </source>
</evidence>
<keyword evidence="9 20" id="KW-0732">Signal</keyword>
<dbReference type="PANTHER" id="PTHR27007">
    <property type="match status" value="1"/>
</dbReference>
<evidence type="ECO:0000256" key="7">
    <source>
        <dbReference type="ARBA" id="ARBA00022679"/>
    </source>
</evidence>
<comment type="subcellular location">
    <subcellularLocation>
        <location evidence="1">Cell membrane</location>
        <topology evidence="1">Single-pass type I membrane protein</topology>
    </subcellularLocation>
</comment>
<dbReference type="SUPFAM" id="SSF49899">
    <property type="entry name" value="Concanavalin A-like lectins/glucanases"/>
    <property type="match status" value="1"/>
</dbReference>
<evidence type="ECO:0000256" key="2">
    <source>
        <dbReference type="ARBA" id="ARBA00008536"/>
    </source>
</evidence>
<feature type="binding site" evidence="18">
    <location>
        <position position="366"/>
    </location>
    <ligand>
        <name>ATP</name>
        <dbReference type="ChEBI" id="CHEBI:30616"/>
    </ligand>
</feature>
<evidence type="ECO:0000256" key="6">
    <source>
        <dbReference type="ARBA" id="ARBA00022527"/>
    </source>
</evidence>
<evidence type="ECO:0000256" key="10">
    <source>
        <dbReference type="ARBA" id="ARBA00022734"/>
    </source>
</evidence>
<dbReference type="PROSITE" id="PS50011">
    <property type="entry name" value="PROTEIN_KINASE_DOM"/>
    <property type="match status" value="1"/>
</dbReference>
<evidence type="ECO:0000256" key="17">
    <source>
        <dbReference type="ARBA" id="ARBA00023180"/>
    </source>
</evidence>
<keyword evidence="5" id="KW-1003">Cell membrane</keyword>
<keyword evidence="16" id="KW-0675">Receptor</keyword>
<keyword evidence="6" id="KW-0723">Serine/threonine-protein kinase</keyword>
<dbReference type="PROSITE" id="PS00307">
    <property type="entry name" value="LECTIN_LEGUME_BETA"/>
    <property type="match status" value="1"/>
</dbReference>
<evidence type="ECO:0000256" key="11">
    <source>
        <dbReference type="ARBA" id="ARBA00022741"/>
    </source>
</evidence>
<dbReference type="CDD" id="cd06899">
    <property type="entry name" value="lectin_legume_LecRK_Arcelin_ConA"/>
    <property type="match status" value="1"/>
</dbReference>
<dbReference type="SMART" id="SM00220">
    <property type="entry name" value="S_TKc"/>
    <property type="match status" value="1"/>
</dbReference>
<dbReference type="Gene3D" id="2.60.120.200">
    <property type="match status" value="1"/>
</dbReference>
<dbReference type="Gene3D" id="3.30.200.20">
    <property type="entry name" value="Phosphorylase Kinase, domain 1"/>
    <property type="match status" value="1"/>
</dbReference>
<feature type="transmembrane region" description="Helical" evidence="19">
    <location>
        <begin position="270"/>
        <end position="293"/>
    </location>
</feature>
<accession>A0AAD8GP41</accession>
<keyword evidence="17" id="KW-0325">Glycoprotein</keyword>
<evidence type="ECO:0000256" key="19">
    <source>
        <dbReference type="SAM" id="Phobius"/>
    </source>
</evidence>
<evidence type="ECO:0000256" key="16">
    <source>
        <dbReference type="ARBA" id="ARBA00023170"/>
    </source>
</evidence>
<evidence type="ECO:0000313" key="22">
    <source>
        <dbReference type="EMBL" id="KAK1351640.1"/>
    </source>
</evidence>
<dbReference type="InterPro" id="IPR050528">
    <property type="entry name" value="L-type_Lectin-RKs"/>
</dbReference>
<dbReference type="GO" id="GO:0005886">
    <property type="term" value="C:plasma membrane"/>
    <property type="evidence" value="ECO:0007669"/>
    <property type="project" value="UniProtKB-SubCell"/>
</dbReference>
<keyword evidence="14 19" id="KW-1133">Transmembrane helix</keyword>
<comment type="similarity">
    <text evidence="2">In the N-terminal section; belongs to the leguminous lectin family.</text>
</comment>
<dbReference type="InterPro" id="IPR019825">
    <property type="entry name" value="Lectin_legB_Mn/Ca_BS"/>
</dbReference>
<dbReference type="EMBL" id="JAUIZM010000028">
    <property type="protein sequence ID" value="KAK1351640.1"/>
    <property type="molecule type" value="Genomic_DNA"/>
</dbReference>
<dbReference type="EC" id="2.7.11.1" evidence="4"/>
<evidence type="ECO:0000256" key="3">
    <source>
        <dbReference type="ARBA" id="ARBA00010217"/>
    </source>
</evidence>
<dbReference type="PROSITE" id="PS00108">
    <property type="entry name" value="PROTEIN_KINASE_ST"/>
    <property type="match status" value="1"/>
</dbReference>
<feature type="chain" id="PRO_5042274261" description="non-specific serine/threonine protein kinase" evidence="20">
    <location>
        <begin position="19"/>
        <end position="641"/>
    </location>
</feature>
<dbReference type="InterPro" id="IPR001220">
    <property type="entry name" value="Legume_lectin_dom"/>
</dbReference>
<comment type="similarity">
    <text evidence="3">In the C-terminal section; belongs to the protein kinase superfamily. Ser/Thr protein kinase family.</text>
</comment>
<keyword evidence="7" id="KW-0808">Transferase</keyword>
<evidence type="ECO:0000256" key="9">
    <source>
        <dbReference type="ARBA" id="ARBA00022729"/>
    </source>
</evidence>
<dbReference type="InterPro" id="IPR008271">
    <property type="entry name" value="Ser/Thr_kinase_AS"/>
</dbReference>
<evidence type="ECO:0000256" key="4">
    <source>
        <dbReference type="ARBA" id="ARBA00012513"/>
    </source>
</evidence>
<name>A0AAD8GP41_9APIA</name>
<sequence length="641" mass="71252">MQITLSLIFFLCLVGVDSSVHFEISHFSSDQTNIIYQGVAIPSDGAVELVNLYPSSVGRVMYADTVQIWDSDSGKLTDFTSHFTFIIDTVSRTYYGSGFAFFFAPVGFLIPPNSSGGFLGLFNSTSSDSSANQVVTVEFDSYSNPEWDPPYQHVGINKNAIFSAVTTPWNTSLHSGETADVWVLYNATTKMLSVFWSYKENSNFIKNSSLSYQIDLREVLPEVSTVGFTAATGPNGERAILKSWEFSSTLPVKNSSSSRKNLSGVKKIKILVITTVFVGLLLSVITCLVIVWFRRRRVARKAAEASLNLISFSEDLVRAGPRKFSYQSLAVATYNFADERKLGQGGFGCVYKGYLLDLDIPIAVKKISRGSKQGKKEYIAEVKIISRLRHQNVVQLIGWCHDQGQFLLAYEFMPNGSLDSHLFGKRSALAWAIRYKIAIGFASALHYLHEKCEQCVVHRDIKSSNIMLDSNFNLKLGDFGLARLMDHELGLQTTGLAGTFGYLAPEYVKTGRASKESDIYGFGVVILEIVTGRRSSDTPNDANPEWGLVEWVWNLYGSEELLSAVDERLNMVFDARQAECLMIVGLWCAHPDWKSRPSIRQANQVLNFELALPSIPTKTHVPVYHAPLSISEVSRDEASMA</sequence>
<dbReference type="Pfam" id="PF00139">
    <property type="entry name" value="Lectin_legB"/>
    <property type="match status" value="1"/>
</dbReference>
<protein>
    <recommendedName>
        <fullName evidence="4">non-specific serine/threonine protein kinase</fullName>
        <ecNumber evidence="4">2.7.11.1</ecNumber>
    </recommendedName>
</protein>
<evidence type="ECO:0000256" key="14">
    <source>
        <dbReference type="ARBA" id="ARBA00022989"/>
    </source>
</evidence>
<reference evidence="22" key="1">
    <citation type="submission" date="2023-02" db="EMBL/GenBank/DDBJ databases">
        <title>Genome of toxic invasive species Heracleum sosnowskyi carries increased number of genes despite the absence of recent whole-genome duplications.</title>
        <authorList>
            <person name="Schelkunov M."/>
            <person name="Shtratnikova V."/>
            <person name="Makarenko M."/>
            <person name="Klepikova A."/>
            <person name="Omelchenko D."/>
            <person name="Novikova G."/>
            <person name="Obukhova E."/>
            <person name="Bogdanov V."/>
            <person name="Penin A."/>
            <person name="Logacheva M."/>
        </authorList>
    </citation>
    <scope>NUCLEOTIDE SEQUENCE</scope>
    <source>
        <strain evidence="22">Hsosn_3</strain>
        <tissue evidence="22">Leaf</tissue>
    </source>
</reference>
<dbReference type="FunFam" id="1.10.510.10:FF:000240">
    <property type="entry name" value="Lectin-domain containing receptor kinase A4.3"/>
    <property type="match status" value="1"/>
</dbReference>
<dbReference type="GO" id="GO:0030246">
    <property type="term" value="F:carbohydrate binding"/>
    <property type="evidence" value="ECO:0007669"/>
    <property type="project" value="UniProtKB-KW"/>
</dbReference>
<reference evidence="22" key="2">
    <citation type="submission" date="2023-05" db="EMBL/GenBank/DDBJ databases">
        <authorList>
            <person name="Schelkunov M.I."/>
        </authorList>
    </citation>
    <scope>NUCLEOTIDE SEQUENCE</scope>
    <source>
        <strain evidence="22">Hsosn_3</strain>
        <tissue evidence="22">Leaf</tissue>
    </source>
</reference>
<keyword evidence="11 18" id="KW-0547">Nucleotide-binding</keyword>
<dbReference type="GO" id="GO:0004674">
    <property type="term" value="F:protein serine/threonine kinase activity"/>
    <property type="evidence" value="ECO:0007669"/>
    <property type="project" value="UniProtKB-KW"/>
</dbReference>
<keyword evidence="15 19" id="KW-0472">Membrane</keyword>
<keyword evidence="23" id="KW-1185">Reference proteome</keyword>
<feature type="signal peptide" evidence="20">
    <location>
        <begin position="1"/>
        <end position="18"/>
    </location>
</feature>
<dbReference type="FunFam" id="3.30.200.20:FF:000168">
    <property type="entry name" value="L-type lectin-domain containing receptor kinase IX.1"/>
    <property type="match status" value="1"/>
</dbReference>
<keyword evidence="13 18" id="KW-0067">ATP-binding</keyword>
<dbReference type="Pfam" id="PF00069">
    <property type="entry name" value="Pkinase"/>
    <property type="match status" value="1"/>
</dbReference>
<evidence type="ECO:0000313" key="23">
    <source>
        <dbReference type="Proteomes" id="UP001237642"/>
    </source>
</evidence>
<feature type="domain" description="Protein kinase" evidence="21">
    <location>
        <begin position="336"/>
        <end position="606"/>
    </location>
</feature>
<keyword evidence="12" id="KW-0418">Kinase</keyword>
<evidence type="ECO:0000256" key="8">
    <source>
        <dbReference type="ARBA" id="ARBA00022692"/>
    </source>
</evidence>
<comment type="caution">
    <text evidence="22">The sequence shown here is derived from an EMBL/GenBank/DDBJ whole genome shotgun (WGS) entry which is preliminary data.</text>
</comment>
<evidence type="ECO:0000256" key="12">
    <source>
        <dbReference type="ARBA" id="ARBA00022777"/>
    </source>
</evidence>
<dbReference type="Gene3D" id="1.10.510.10">
    <property type="entry name" value="Transferase(Phosphotransferase) domain 1"/>
    <property type="match status" value="1"/>
</dbReference>
<evidence type="ECO:0000256" key="5">
    <source>
        <dbReference type="ARBA" id="ARBA00022475"/>
    </source>
</evidence>
<evidence type="ECO:0000256" key="20">
    <source>
        <dbReference type="SAM" id="SignalP"/>
    </source>
</evidence>
<dbReference type="InterPro" id="IPR017441">
    <property type="entry name" value="Protein_kinase_ATP_BS"/>
</dbReference>
<evidence type="ECO:0000256" key="18">
    <source>
        <dbReference type="PROSITE-ProRule" id="PRU10141"/>
    </source>
</evidence>